<dbReference type="PRINTS" id="PR00455">
    <property type="entry name" value="HTHTETR"/>
</dbReference>
<name>A0A1M7ZM93_9HYPH</name>
<organism evidence="6 7">
    <name type="scientific">Pseudoxanthobacter soli DSM 19599</name>
    <dbReference type="NCBI Taxonomy" id="1123029"/>
    <lineage>
        <taxon>Bacteria</taxon>
        <taxon>Pseudomonadati</taxon>
        <taxon>Pseudomonadota</taxon>
        <taxon>Alphaproteobacteria</taxon>
        <taxon>Hyphomicrobiales</taxon>
        <taxon>Segnochrobactraceae</taxon>
        <taxon>Pseudoxanthobacter</taxon>
    </lineage>
</organism>
<dbReference type="PANTHER" id="PTHR47506">
    <property type="entry name" value="TRANSCRIPTIONAL REGULATORY PROTEIN"/>
    <property type="match status" value="1"/>
</dbReference>
<dbReference type="RefSeq" id="WP_073629495.1">
    <property type="nucleotide sequence ID" value="NZ_FRXO01000005.1"/>
</dbReference>
<keyword evidence="1" id="KW-0805">Transcription regulation</keyword>
<keyword evidence="7" id="KW-1185">Reference proteome</keyword>
<reference evidence="6 7" key="1">
    <citation type="submission" date="2016-12" db="EMBL/GenBank/DDBJ databases">
        <authorList>
            <person name="Song W.-J."/>
            <person name="Kurnit D.M."/>
        </authorList>
    </citation>
    <scope>NUCLEOTIDE SEQUENCE [LARGE SCALE GENOMIC DNA]</scope>
    <source>
        <strain evidence="6 7">DSM 19599</strain>
    </source>
</reference>
<gene>
    <name evidence="6" type="ORF">SAMN02745172_02684</name>
</gene>
<dbReference type="SUPFAM" id="SSF48498">
    <property type="entry name" value="Tetracyclin repressor-like, C-terminal domain"/>
    <property type="match status" value="1"/>
</dbReference>
<dbReference type="AlphaFoldDB" id="A0A1M7ZM93"/>
<evidence type="ECO:0000256" key="3">
    <source>
        <dbReference type="ARBA" id="ARBA00023163"/>
    </source>
</evidence>
<proteinExistence type="predicted"/>
<dbReference type="STRING" id="1123029.SAMN02745172_02684"/>
<accession>A0A1M7ZM93</accession>
<evidence type="ECO:0000256" key="4">
    <source>
        <dbReference type="PROSITE-ProRule" id="PRU00335"/>
    </source>
</evidence>
<dbReference type="OrthoDB" id="9795242at2"/>
<dbReference type="Proteomes" id="UP000186406">
    <property type="component" value="Unassembled WGS sequence"/>
</dbReference>
<keyword evidence="2 4" id="KW-0238">DNA-binding</keyword>
<dbReference type="InterPro" id="IPR036271">
    <property type="entry name" value="Tet_transcr_reg_TetR-rel_C_sf"/>
</dbReference>
<dbReference type="EMBL" id="FRXO01000005">
    <property type="protein sequence ID" value="SHO66034.1"/>
    <property type="molecule type" value="Genomic_DNA"/>
</dbReference>
<dbReference type="Pfam" id="PF16925">
    <property type="entry name" value="TetR_C_13"/>
    <property type="match status" value="1"/>
</dbReference>
<evidence type="ECO:0000313" key="7">
    <source>
        <dbReference type="Proteomes" id="UP000186406"/>
    </source>
</evidence>
<dbReference type="GO" id="GO:0003677">
    <property type="term" value="F:DNA binding"/>
    <property type="evidence" value="ECO:0007669"/>
    <property type="project" value="UniProtKB-UniRule"/>
</dbReference>
<feature type="DNA-binding region" description="H-T-H motif" evidence="4">
    <location>
        <begin position="29"/>
        <end position="48"/>
    </location>
</feature>
<dbReference type="Gene3D" id="1.10.10.60">
    <property type="entry name" value="Homeodomain-like"/>
    <property type="match status" value="1"/>
</dbReference>
<evidence type="ECO:0000256" key="2">
    <source>
        <dbReference type="ARBA" id="ARBA00023125"/>
    </source>
</evidence>
<dbReference type="Gene3D" id="1.10.357.10">
    <property type="entry name" value="Tetracycline Repressor, domain 2"/>
    <property type="match status" value="1"/>
</dbReference>
<dbReference type="InterPro" id="IPR011075">
    <property type="entry name" value="TetR_C"/>
</dbReference>
<feature type="domain" description="HTH tetR-type" evidence="5">
    <location>
        <begin position="6"/>
        <end position="66"/>
    </location>
</feature>
<evidence type="ECO:0000256" key="1">
    <source>
        <dbReference type="ARBA" id="ARBA00023015"/>
    </source>
</evidence>
<sequence length="200" mass="21641">MGRHREFDVDQALDAALCVFWRKGYEGASFEDLTQATGVARPGLYAAFGNKEALFRRAVARYDAKYMAFMREALDEPDSRAVVRRILVGSAEVQTMHAHARGCLGINGALACSDETESIRQELVRRRVAAEADLKERLERARAEGELASGADCAALARFVMTVAQGMAIQAKAGATRADLIAVIDHVLATWPSAGRGKAG</sequence>
<dbReference type="SUPFAM" id="SSF46689">
    <property type="entry name" value="Homeodomain-like"/>
    <property type="match status" value="1"/>
</dbReference>
<dbReference type="PANTHER" id="PTHR47506:SF1">
    <property type="entry name" value="HTH-TYPE TRANSCRIPTIONAL REGULATOR YJDC"/>
    <property type="match status" value="1"/>
</dbReference>
<evidence type="ECO:0000313" key="6">
    <source>
        <dbReference type="EMBL" id="SHO66034.1"/>
    </source>
</evidence>
<dbReference type="PROSITE" id="PS50977">
    <property type="entry name" value="HTH_TETR_2"/>
    <property type="match status" value="1"/>
</dbReference>
<dbReference type="Pfam" id="PF00440">
    <property type="entry name" value="TetR_N"/>
    <property type="match status" value="1"/>
</dbReference>
<dbReference type="InterPro" id="IPR009057">
    <property type="entry name" value="Homeodomain-like_sf"/>
</dbReference>
<evidence type="ECO:0000259" key="5">
    <source>
        <dbReference type="PROSITE" id="PS50977"/>
    </source>
</evidence>
<dbReference type="InterPro" id="IPR001647">
    <property type="entry name" value="HTH_TetR"/>
</dbReference>
<keyword evidence="3" id="KW-0804">Transcription</keyword>
<protein>
    <submittedName>
        <fullName evidence="6">Transcriptional regulator, TetR family</fullName>
    </submittedName>
</protein>